<sequence length="86" mass="9447">MILNYIRSNALFCNPKMKFTVSVVYIQELFFFGDWSVTLLPSLESSGVILANCNLHLPTSSNSSASASSVAGITGMCHHAWLIFVF</sequence>
<dbReference type="PANTHER" id="PTHR12138">
    <property type="entry name" value="PRIMATE-EXPANDED PROTEIN FAMILY"/>
    <property type="match status" value="1"/>
</dbReference>
<evidence type="ECO:0000313" key="2">
    <source>
        <dbReference type="Proteomes" id="UP000233120"/>
    </source>
</evidence>
<dbReference type="Ensembl" id="ENSMNET00000028663.1">
    <property type="protein sequence ID" value="ENSMNEP00000005768.1"/>
    <property type="gene ID" value="ENSMNEG00000026183.1"/>
</dbReference>
<dbReference type="GeneTree" id="ENSGT01120000271815"/>
<dbReference type="AlphaFoldDB" id="A0A2K6B2Z7"/>
<proteinExistence type="predicted"/>
<evidence type="ECO:0000313" key="1">
    <source>
        <dbReference type="Ensembl" id="ENSMNEP00000005768.1"/>
    </source>
</evidence>
<dbReference type="Proteomes" id="UP000233120">
    <property type="component" value="Unassembled WGS sequence"/>
</dbReference>
<name>A0A2K6B2Z7_MACNE</name>
<keyword evidence="2" id="KW-1185">Reference proteome</keyword>
<protein>
    <submittedName>
        <fullName evidence="1">Uncharacterized protein</fullName>
    </submittedName>
</protein>
<organism evidence="1 2">
    <name type="scientific">Macaca nemestrina</name>
    <name type="common">Pig-tailed macaque</name>
    <dbReference type="NCBI Taxonomy" id="9545"/>
    <lineage>
        <taxon>Eukaryota</taxon>
        <taxon>Metazoa</taxon>
        <taxon>Chordata</taxon>
        <taxon>Craniata</taxon>
        <taxon>Vertebrata</taxon>
        <taxon>Euteleostomi</taxon>
        <taxon>Mammalia</taxon>
        <taxon>Eutheria</taxon>
        <taxon>Euarchontoglires</taxon>
        <taxon>Primates</taxon>
        <taxon>Haplorrhini</taxon>
        <taxon>Catarrhini</taxon>
        <taxon>Cercopithecidae</taxon>
        <taxon>Cercopithecinae</taxon>
        <taxon>Macaca</taxon>
    </lineage>
</organism>
<reference evidence="1" key="1">
    <citation type="submission" date="2025-08" db="UniProtKB">
        <authorList>
            <consortium name="Ensembl"/>
        </authorList>
    </citation>
    <scope>IDENTIFICATION</scope>
</reference>
<accession>A0A2K6B2Z7</accession>
<dbReference type="OMA" id="MNICFLF"/>
<dbReference type="PANTHER" id="PTHR12138:SF162">
    <property type="entry name" value="CHROMOSOME UNDETERMINED SCAFFOLD_275, WHOLE GENOME SHOTGUN SEQUENCE"/>
    <property type="match status" value="1"/>
</dbReference>
<reference evidence="1" key="2">
    <citation type="submission" date="2025-09" db="UniProtKB">
        <authorList>
            <consortium name="Ensembl"/>
        </authorList>
    </citation>
    <scope>IDENTIFICATION</scope>
</reference>
<dbReference type="Bgee" id="ENSMNEG00000026183">
    <property type="expression patterns" value="Expressed in skeletal muscle tissue and 8 other cell types or tissues"/>
</dbReference>
<dbReference type="PRINTS" id="PR02045">
    <property type="entry name" value="F138DOMAIN"/>
</dbReference>